<accession>A0ABW2JI80</accession>
<reference evidence="3" key="1">
    <citation type="journal article" date="2019" name="Int. J. Syst. Evol. Microbiol.">
        <title>The Global Catalogue of Microorganisms (GCM) 10K type strain sequencing project: providing services to taxonomists for standard genome sequencing and annotation.</title>
        <authorList>
            <consortium name="The Broad Institute Genomics Platform"/>
            <consortium name="The Broad Institute Genome Sequencing Center for Infectious Disease"/>
            <person name="Wu L."/>
            <person name="Ma J."/>
        </authorList>
    </citation>
    <scope>NUCLEOTIDE SEQUENCE [LARGE SCALE GENOMIC DNA]</scope>
    <source>
        <strain evidence="3">SYNS20</strain>
    </source>
</reference>
<organism evidence="2 3">
    <name type="scientific">Streptomyces monticola</name>
    <dbReference type="NCBI Taxonomy" id="2666263"/>
    <lineage>
        <taxon>Bacteria</taxon>
        <taxon>Bacillati</taxon>
        <taxon>Actinomycetota</taxon>
        <taxon>Actinomycetes</taxon>
        <taxon>Kitasatosporales</taxon>
        <taxon>Streptomycetaceae</taxon>
        <taxon>Streptomyces</taxon>
    </lineage>
</organism>
<dbReference type="EMBL" id="JBHTCF010000004">
    <property type="protein sequence ID" value="MFC7305255.1"/>
    <property type="molecule type" value="Genomic_DNA"/>
</dbReference>
<keyword evidence="3" id="KW-1185">Reference proteome</keyword>
<name>A0ABW2JI80_9ACTN</name>
<keyword evidence="1" id="KW-1133">Transmembrane helix</keyword>
<feature type="transmembrane region" description="Helical" evidence="1">
    <location>
        <begin position="24"/>
        <end position="42"/>
    </location>
</feature>
<gene>
    <name evidence="2" type="ORF">ACFQVC_13605</name>
</gene>
<proteinExistence type="predicted"/>
<evidence type="ECO:0000313" key="2">
    <source>
        <dbReference type="EMBL" id="MFC7305255.1"/>
    </source>
</evidence>
<comment type="caution">
    <text evidence="2">The sequence shown here is derived from an EMBL/GenBank/DDBJ whole genome shotgun (WGS) entry which is preliminary data.</text>
</comment>
<dbReference type="Proteomes" id="UP001596523">
    <property type="component" value="Unassembled WGS sequence"/>
</dbReference>
<sequence length="107" mass="11520">MTFTDRKSQEGREGRGEKFRVRDLWWLASGVLAAVAMALSAFVDGASAERVGWYLYFAAWPPFTGGLLHTMAAGPPRDVAGGMRSAGLLLVLATANLAVFHSDGFPF</sequence>
<feature type="transmembrane region" description="Helical" evidence="1">
    <location>
        <begin position="85"/>
        <end position="102"/>
    </location>
</feature>
<protein>
    <submittedName>
        <fullName evidence="2">Uncharacterized protein</fullName>
    </submittedName>
</protein>
<evidence type="ECO:0000313" key="3">
    <source>
        <dbReference type="Proteomes" id="UP001596523"/>
    </source>
</evidence>
<keyword evidence="1" id="KW-0472">Membrane</keyword>
<keyword evidence="1" id="KW-0812">Transmembrane</keyword>
<evidence type="ECO:0000256" key="1">
    <source>
        <dbReference type="SAM" id="Phobius"/>
    </source>
</evidence>
<dbReference type="RefSeq" id="WP_381830483.1">
    <property type="nucleotide sequence ID" value="NZ_JBHTCF010000004.1"/>
</dbReference>
<feature type="transmembrane region" description="Helical" evidence="1">
    <location>
        <begin position="54"/>
        <end position="73"/>
    </location>
</feature>